<comment type="caution">
    <text evidence="3">The sequence shown here is derived from an EMBL/GenBank/DDBJ whole genome shotgun (WGS) entry which is preliminary data.</text>
</comment>
<dbReference type="Proteomes" id="UP001151287">
    <property type="component" value="Unassembled WGS sequence"/>
</dbReference>
<protein>
    <recommendedName>
        <fullName evidence="2">EF-hand domain-containing protein</fullName>
    </recommendedName>
</protein>
<dbReference type="OrthoDB" id="186625at2759"/>
<evidence type="ECO:0000313" key="3">
    <source>
        <dbReference type="EMBL" id="KAJ1702491.1"/>
    </source>
</evidence>
<dbReference type="SUPFAM" id="SSF47473">
    <property type="entry name" value="EF-hand"/>
    <property type="match status" value="1"/>
</dbReference>
<accession>A0A9Q0HXW1</accession>
<sequence>MSVELLDGTTILGFIEDEVAFNTLIDARFASLDSDSDGKLTYTEMEKELMSLRVLGSYFGAMDESSLSHDEAAQLYQGLFKQFDKDGDGMVNLEEFKMEMKEVMLAVAHGLGFVPVQMVVEEGSFLKRAVERELNIQFAGFSV</sequence>
<dbReference type="PANTHER" id="PTHR34574">
    <property type="entry name" value="CALCIUM-BINDING EF-HAND FAMILY PROTEIN-RELATED"/>
    <property type="match status" value="1"/>
</dbReference>
<keyword evidence="1" id="KW-0106">Calcium</keyword>
<dbReference type="PROSITE" id="PS50222">
    <property type="entry name" value="EF_HAND_2"/>
    <property type="match status" value="1"/>
</dbReference>
<proteinExistence type="predicted"/>
<evidence type="ECO:0000259" key="2">
    <source>
        <dbReference type="PROSITE" id="PS50222"/>
    </source>
</evidence>
<keyword evidence="4" id="KW-1185">Reference proteome</keyword>
<reference evidence="3" key="1">
    <citation type="journal article" date="2022" name="Cell">
        <title>Repeat-based holocentromeres influence genome architecture and karyotype evolution.</title>
        <authorList>
            <person name="Hofstatter P.G."/>
            <person name="Thangavel G."/>
            <person name="Lux T."/>
            <person name="Neumann P."/>
            <person name="Vondrak T."/>
            <person name="Novak P."/>
            <person name="Zhang M."/>
            <person name="Costa L."/>
            <person name="Castellani M."/>
            <person name="Scott A."/>
            <person name="Toegelov H."/>
            <person name="Fuchs J."/>
            <person name="Mata-Sucre Y."/>
            <person name="Dias Y."/>
            <person name="Vanzela A.L.L."/>
            <person name="Huettel B."/>
            <person name="Almeida C.C.S."/>
            <person name="Simkova H."/>
            <person name="Souza G."/>
            <person name="Pedrosa-Harand A."/>
            <person name="Macas J."/>
            <person name="Mayer K.F.X."/>
            <person name="Houben A."/>
            <person name="Marques A."/>
        </authorList>
    </citation>
    <scope>NUCLEOTIDE SEQUENCE</scope>
    <source>
        <strain evidence="3">RhyBre1mFocal</strain>
    </source>
</reference>
<dbReference type="PROSITE" id="PS00018">
    <property type="entry name" value="EF_HAND_1"/>
    <property type="match status" value="2"/>
</dbReference>
<dbReference type="InterPro" id="IPR018247">
    <property type="entry name" value="EF_Hand_1_Ca_BS"/>
</dbReference>
<dbReference type="AlphaFoldDB" id="A0A9Q0HXW1"/>
<dbReference type="Pfam" id="PF13499">
    <property type="entry name" value="EF-hand_7"/>
    <property type="match status" value="1"/>
</dbReference>
<organism evidence="3 4">
    <name type="scientific">Rhynchospora breviuscula</name>
    <dbReference type="NCBI Taxonomy" id="2022672"/>
    <lineage>
        <taxon>Eukaryota</taxon>
        <taxon>Viridiplantae</taxon>
        <taxon>Streptophyta</taxon>
        <taxon>Embryophyta</taxon>
        <taxon>Tracheophyta</taxon>
        <taxon>Spermatophyta</taxon>
        <taxon>Magnoliopsida</taxon>
        <taxon>Liliopsida</taxon>
        <taxon>Poales</taxon>
        <taxon>Cyperaceae</taxon>
        <taxon>Cyperoideae</taxon>
        <taxon>Rhynchosporeae</taxon>
        <taxon>Rhynchospora</taxon>
    </lineage>
</organism>
<evidence type="ECO:0000313" key="4">
    <source>
        <dbReference type="Proteomes" id="UP001151287"/>
    </source>
</evidence>
<dbReference type="Gene3D" id="1.10.238.10">
    <property type="entry name" value="EF-hand"/>
    <property type="match status" value="1"/>
</dbReference>
<dbReference type="PANTHER" id="PTHR34574:SF10">
    <property type="entry name" value="OS09G0482800 PROTEIN"/>
    <property type="match status" value="1"/>
</dbReference>
<dbReference type="EMBL" id="JAMQYH010000001">
    <property type="protein sequence ID" value="KAJ1702491.1"/>
    <property type="molecule type" value="Genomic_DNA"/>
</dbReference>
<gene>
    <name evidence="3" type="ORF">LUZ63_002270</name>
</gene>
<dbReference type="SMART" id="SM00054">
    <property type="entry name" value="EFh"/>
    <property type="match status" value="2"/>
</dbReference>
<evidence type="ECO:0000256" key="1">
    <source>
        <dbReference type="ARBA" id="ARBA00022837"/>
    </source>
</evidence>
<dbReference type="GO" id="GO:0005509">
    <property type="term" value="F:calcium ion binding"/>
    <property type="evidence" value="ECO:0007669"/>
    <property type="project" value="InterPro"/>
</dbReference>
<dbReference type="InterPro" id="IPR011992">
    <property type="entry name" value="EF-hand-dom_pair"/>
</dbReference>
<dbReference type="InterPro" id="IPR002048">
    <property type="entry name" value="EF_hand_dom"/>
</dbReference>
<name>A0A9Q0HXW1_9POAL</name>
<feature type="domain" description="EF-hand" evidence="2">
    <location>
        <begin position="71"/>
        <end position="106"/>
    </location>
</feature>